<comment type="similarity">
    <text evidence="1 8">Belongs to the SOS response-associated peptidase family.</text>
</comment>
<dbReference type="GO" id="GO:0006508">
    <property type="term" value="P:proteolysis"/>
    <property type="evidence" value="ECO:0007669"/>
    <property type="project" value="UniProtKB-KW"/>
</dbReference>
<reference evidence="9" key="2">
    <citation type="journal article" date="2021" name="Syst. Appl. Microbiol.">
        <title>Roseomonas hellenica sp. nov., isolated from roots of wild-growing Alkanna tinctoria.</title>
        <authorList>
            <person name="Rat A."/>
            <person name="Naranjo H.D."/>
            <person name="Lebbe L."/>
            <person name="Cnockaert M."/>
            <person name="Krigas N."/>
            <person name="Grigoriadou K."/>
            <person name="Maloupa E."/>
            <person name="Willems A."/>
        </authorList>
    </citation>
    <scope>NUCLEOTIDE SEQUENCE</scope>
    <source>
        <strain evidence="9">LMG 31231</strain>
    </source>
</reference>
<evidence type="ECO:0000256" key="5">
    <source>
        <dbReference type="ARBA" id="ARBA00023124"/>
    </source>
</evidence>
<dbReference type="PANTHER" id="PTHR13604">
    <property type="entry name" value="DC12-RELATED"/>
    <property type="match status" value="1"/>
</dbReference>
<dbReference type="Gene3D" id="3.90.1680.10">
    <property type="entry name" value="SOS response associated peptidase-like"/>
    <property type="match status" value="1"/>
</dbReference>
<evidence type="ECO:0000313" key="10">
    <source>
        <dbReference type="Proteomes" id="UP001138751"/>
    </source>
</evidence>
<dbReference type="GO" id="GO:0003697">
    <property type="term" value="F:single-stranded DNA binding"/>
    <property type="evidence" value="ECO:0007669"/>
    <property type="project" value="InterPro"/>
</dbReference>
<dbReference type="RefSeq" id="WP_211861549.1">
    <property type="nucleotide sequence ID" value="NZ_JAAEDM010000015.1"/>
</dbReference>
<keyword evidence="4 8" id="KW-0378">Hydrolase</keyword>
<dbReference type="GO" id="GO:0008233">
    <property type="term" value="F:peptidase activity"/>
    <property type="evidence" value="ECO:0007669"/>
    <property type="project" value="UniProtKB-KW"/>
</dbReference>
<dbReference type="GO" id="GO:0106300">
    <property type="term" value="P:protein-DNA covalent cross-linking repair"/>
    <property type="evidence" value="ECO:0007669"/>
    <property type="project" value="InterPro"/>
</dbReference>
<comment type="caution">
    <text evidence="9">The sequence shown here is derived from an EMBL/GenBank/DDBJ whole genome shotgun (WGS) entry which is preliminary data.</text>
</comment>
<evidence type="ECO:0000256" key="2">
    <source>
        <dbReference type="ARBA" id="ARBA00022670"/>
    </source>
</evidence>
<keyword evidence="7" id="KW-0456">Lyase</keyword>
<keyword evidence="2 8" id="KW-0645">Protease</keyword>
<evidence type="ECO:0000256" key="4">
    <source>
        <dbReference type="ARBA" id="ARBA00022801"/>
    </source>
</evidence>
<accession>A0A9X9WVK0</accession>
<dbReference type="InterPro" id="IPR003738">
    <property type="entry name" value="SRAP"/>
</dbReference>
<keyword evidence="10" id="KW-1185">Reference proteome</keyword>
<dbReference type="PANTHER" id="PTHR13604:SF0">
    <property type="entry name" value="ABASIC SITE PROCESSING PROTEIN HMCES"/>
    <property type="match status" value="1"/>
</dbReference>
<proteinExistence type="inferred from homology"/>
<keyword evidence="5" id="KW-0190">Covalent protein-DNA linkage</keyword>
<dbReference type="SUPFAM" id="SSF143081">
    <property type="entry name" value="BB1717-like"/>
    <property type="match status" value="1"/>
</dbReference>
<dbReference type="InterPro" id="IPR036590">
    <property type="entry name" value="SRAP-like"/>
</dbReference>
<dbReference type="AlphaFoldDB" id="A0A9X9WVK0"/>
<reference evidence="9" key="1">
    <citation type="submission" date="2020-01" db="EMBL/GenBank/DDBJ databases">
        <authorList>
            <person name="Rat A."/>
        </authorList>
    </citation>
    <scope>NUCLEOTIDE SEQUENCE</scope>
    <source>
        <strain evidence="9">LMG 31231</strain>
    </source>
</reference>
<gene>
    <name evidence="9" type="ORF">GXW76_08330</name>
</gene>
<dbReference type="GO" id="GO:0016829">
    <property type="term" value="F:lyase activity"/>
    <property type="evidence" value="ECO:0007669"/>
    <property type="project" value="UniProtKB-KW"/>
</dbReference>
<name>A0A9X9WVK0_9PROT</name>
<evidence type="ECO:0000313" key="9">
    <source>
        <dbReference type="EMBL" id="MBR0671179.1"/>
    </source>
</evidence>
<evidence type="ECO:0000256" key="1">
    <source>
        <dbReference type="ARBA" id="ARBA00008136"/>
    </source>
</evidence>
<evidence type="ECO:0000256" key="6">
    <source>
        <dbReference type="ARBA" id="ARBA00023125"/>
    </source>
</evidence>
<dbReference type="Pfam" id="PF02586">
    <property type="entry name" value="SRAP"/>
    <property type="match status" value="1"/>
</dbReference>
<evidence type="ECO:0000256" key="8">
    <source>
        <dbReference type="RuleBase" id="RU364100"/>
    </source>
</evidence>
<organism evidence="9 10">
    <name type="scientific">Neoroseomonas soli</name>
    <dbReference type="NCBI Taxonomy" id="1081025"/>
    <lineage>
        <taxon>Bacteria</taxon>
        <taxon>Pseudomonadati</taxon>
        <taxon>Pseudomonadota</taxon>
        <taxon>Alphaproteobacteria</taxon>
        <taxon>Acetobacterales</taxon>
        <taxon>Acetobacteraceae</taxon>
        <taxon>Neoroseomonas</taxon>
    </lineage>
</organism>
<dbReference type="Proteomes" id="UP001138751">
    <property type="component" value="Unassembled WGS sequence"/>
</dbReference>
<keyword evidence="3" id="KW-0227">DNA damage</keyword>
<keyword evidence="6" id="KW-0238">DNA-binding</keyword>
<evidence type="ECO:0000256" key="7">
    <source>
        <dbReference type="ARBA" id="ARBA00023239"/>
    </source>
</evidence>
<protein>
    <recommendedName>
        <fullName evidence="8">Abasic site processing protein</fullName>
        <ecNumber evidence="8">3.4.-.-</ecNumber>
    </recommendedName>
</protein>
<sequence length="246" mass="27750">MCGRFAKYASSAERAAMRAEDWRSIREEWRPKPGRERADADGRLSRDRFNIGPAQPIETIRHNPETDELLVDPLQWGIVPRWTKDLKQARKPINARSETVRTSGMFKDCFARRRCLVPMDAYYEWSGEKPPKQPWAIGRRDGHEFLVGAIWDGWKTPDGAILRTIALITTEPNESLARIHDRMPVIVQHDDVETWIGGDADAAAGLMVSAPDFYLRAWAVGRGVGDVRNDGPELLAPINLPAGPDE</sequence>
<dbReference type="EMBL" id="JAAEDM010000015">
    <property type="protein sequence ID" value="MBR0671179.1"/>
    <property type="molecule type" value="Genomic_DNA"/>
</dbReference>
<dbReference type="EC" id="3.4.-.-" evidence="8"/>
<evidence type="ECO:0000256" key="3">
    <source>
        <dbReference type="ARBA" id="ARBA00022763"/>
    </source>
</evidence>